<proteinExistence type="inferred from homology"/>
<feature type="domain" description="GspL periplasmic" evidence="12">
    <location>
        <begin position="249"/>
        <end position="401"/>
    </location>
</feature>
<evidence type="ECO:0000256" key="8">
    <source>
        <dbReference type="ARBA" id="ARBA00022989"/>
    </source>
</evidence>
<dbReference type="Proteomes" id="UP001150830">
    <property type="component" value="Unassembled WGS sequence"/>
</dbReference>
<dbReference type="InterPro" id="IPR025691">
    <property type="entry name" value="GspL_pp_dom"/>
</dbReference>
<protein>
    <recommendedName>
        <fullName evidence="10">Type II secretion system protein L</fullName>
        <shortName evidence="10">T2SS protein L</shortName>
    </recommendedName>
</protein>
<evidence type="ECO:0000259" key="12">
    <source>
        <dbReference type="Pfam" id="PF12693"/>
    </source>
</evidence>
<evidence type="ECO:0000256" key="10">
    <source>
        <dbReference type="PIRNR" id="PIRNR015761"/>
    </source>
</evidence>
<dbReference type="Gene3D" id="3.30.420.380">
    <property type="match status" value="1"/>
</dbReference>
<keyword evidence="7 10" id="KW-0653">Protein transport</keyword>
<dbReference type="PIRSF" id="PIRSF015761">
    <property type="entry name" value="Protein_L"/>
    <property type="match status" value="1"/>
</dbReference>
<dbReference type="SUPFAM" id="SSF53067">
    <property type="entry name" value="Actin-like ATPase domain"/>
    <property type="match status" value="1"/>
</dbReference>
<evidence type="ECO:0000256" key="4">
    <source>
        <dbReference type="ARBA" id="ARBA00022475"/>
    </source>
</evidence>
<reference evidence="13" key="1">
    <citation type="submission" date="2022-11" db="EMBL/GenBank/DDBJ databases">
        <title>Parathalassolutuus dongxingensis gen. nov., sp. nov., a novel member of family Oceanospirillaceae isolated from a coastal shrimp pond in Guangxi, China.</title>
        <authorList>
            <person name="Chen H."/>
        </authorList>
    </citation>
    <scope>NUCLEOTIDE SEQUENCE</scope>
    <source>
        <strain evidence="13">G-43</strain>
    </source>
</reference>
<keyword evidence="9" id="KW-0472">Membrane</keyword>
<name>A0A9X3EJL0_9GAMM</name>
<dbReference type="GO" id="GO:0005886">
    <property type="term" value="C:plasma membrane"/>
    <property type="evidence" value="ECO:0007669"/>
    <property type="project" value="UniProtKB-SubCell"/>
</dbReference>
<comment type="caution">
    <text evidence="13">The sequence shown here is derived from an EMBL/GenBank/DDBJ whole genome shotgun (WGS) entry which is preliminary data.</text>
</comment>
<sequence length="403" mass="44263">MLTVKVSWHALTGSWMVQPLQADETTATEATGLHEWASAQPDLVAVRMVLAATNYSCFWVEMPGVSNRHLARALPFALEEHLVSDPSDYLIVTSGRQAGRVRAYAADRVMVRNLLDVCEAHHIQVRELLPETALLADETLALGDKDGWLLRLPGRFEGWIPAMAISAVMESVLDGWTAERLLIACPGLDQAQLLKTTIDTSFPGVFEDIQLKSGQQPAQWLTAAPPRTLSFLTGEFQPRDSGDNRPRAWWRPLAVMTAACLVVLAVDLAIDNYRMRQQASDVYGQSLALYKKLFPGERIRSLERDFRAKLSGTDGAAVSTGFVSLINRTAKGCAGAGVANLQVTSIRFSDRQQELIVEVQAQNLNDLQTLRQALEKQGLLAEVSSANNDKNIVKGRLKVGESS</sequence>
<evidence type="ECO:0000256" key="3">
    <source>
        <dbReference type="ARBA" id="ARBA00022448"/>
    </source>
</evidence>
<evidence type="ECO:0000313" key="13">
    <source>
        <dbReference type="EMBL" id="MCY0965491.1"/>
    </source>
</evidence>
<dbReference type="Pfam" id="PF12693">
    <property type="entry name" value="GspL_C"/>
    <property type="match status" value="1"/>
</dbReference>
<dbReference type="GO" id="GO:0015627">
    <property type="term" value="C:type II protein secretion system complex"/>
    <property type="evidence" value="ECO:0007669"/>
    <property type="project" value="InterPro"/>
</dbReference>
<comment type="function">
    <text evidence="10">Inner membrane component of the type II secretion system required for the energy-dependent secretion of extracellular factors such as proteases and toxins from the periplasm.</text>
</comment>
<gene>
    <name evidence="13" type="primary">gspL</name>
    <name evidence="13" type="ORF">OUO13_09850</name>
</gene>
<dbReference type="GO" id="GO:0009276">
    <property type="term" value="C:Gram-negative-bacterium-type cell wall"/>
    <property type="evidence" value="ECO:0007669"/>
    <property type="project" value="InterPro"/>
</dbReference>
<comment type="similarity">
    <text evidence="2 10">Belongs to the GSP L family.</text>
</comment>
<evidence type="ECO:0000259" key="11">
    <source>
        <dbReference type="Pfam" id="PF05134"/>
    </source>
</evidence>
<evidence type="ECO:0000256" key="2">
    <source>
        <dbReference type="ARBA" id="ARBA00005318"/>
    </source>
</evidence>
<evidence type="ECO:0000313" key="14">
    <source>
        <dbReference type="Proteomes" id="UP001150830"/>
    </source>
</evidence>
<dbReference type="GO" id="GO:0015628">
    <property type="term" value="P:protein secretion by the type II secretion system"/>
    <property type="evidence" value="ECO:0007669"/>
    <property type="project" value="InterPro"/>
</dbReference>
<keyword evidence="6" id="KW-0812">Transmembrane</keyword>
<feature type="domain" description="GspL cytoplasmic actin-ATPase-like" evidence="11">
    <location>
        <begin position="13"/>
        <end position="157"/>
    </location>
</feature>
<keyword evidence="5" id="KW-0997">Cell inner membrane</keyword>
<dbReference type="Pfam" id="PF05134">
    <property type="entry name" value="T2SSL"/>
    <property type="match status" value="1"/>
</dbReference>
<comment type="subcellular location">
    <subcellularLocation>
        <location evidence="1">Cell inner membrane</location>
        <topology evidence="1">Single-pass membrane protein</topology>
    </subcellularLocation>
</comment>
<accession>A0A9X3EJL0</accession>
<organism evidence="13 14">
    <name type="scientific">Parathalassolituus penaei</name>
    <dbReference type="NCBI Taxonomy" id="2997323"/>
    <lineage>
        <taxon>Bacteria</taxon>
        <taxon>Pseudomonadati</taxon>
        <taxon>Pseudomonadota</taxon>
        <taxon>Gammaproteobacteria</taxon>
        <taxon>Oceanospirillales</taxon>
        <taxon>Oceanospirillaceae</taxon>
        <taxon>Parathalassolituus</taxon>
    </lineage>
</organism>
<evidence type="ECO:0000256" key="6">
    <source>
        <dbReference type="ARBA" id="ARBA00022692"/>
    </source>
</evidence>
<keyword evidence="8" id="KW-1133">Transmembrane helix</keyword>
<dbReference type="InterPro" id="IPR024230">
    <property type="entry name" value="GspL_cyto_dom"/>
</dbReference>
<dbReference type="NCBIfam" id="TIGR01709">
    <property type="entry name" value="typeII_sec_gspL"/>
    <property type="match status" value="1"/>
</dbReference>
<dbReference type="InterPro" id="IPR007812">
    <property type="entry name" value="T2SS_protein-GspL"/>
</dbReference>
<dbReference type="RefSeq" id="WP_283173702.1">
    <property type="nucleotide sequence ID" value="NZ_JAPNOA010000026.1"/>
</dbReference>
<keyword evidence="4" id="KW-1003">Cell membrane</keyword>
<evidence type="ECO:0000256" key="7">
    <source>
        <dbReference type="ARBA" id="ARBA00022927"/>
    </source>
</evidence>
<evidence type="ECO:0000256" key="9">
    <source>
        <dbReference type="ARBA" id="ARBA00023136"/>
    </source>
</evidence>
<evidence type="ECO:0000256" key="5">
    <source>
        <dbReference type="ARBA" id="ARBA00022519"/>
    </source>
</evidence>
<dbReference type="EMBL" id="JAPNOA010000026">
    <property type="protein sequence ID" value="MCY0965491.1"/>
    <property type="molecule type" value="Genomic_DNA"/>
</dbReference>
<evidence type="ECO:0000256" key="1">
    <source>
        <dbReference type="ARBA" id="ARBA00004377"/>
    </source>
</evidence>
<keyword evidence="14" id="KW-1185">Reference proteome</keyword>
<dbReference type="InterPro" id="IPR043129">
    <property type="entry name" value="ATPase_NBD"/>
</dbReference>
<dbReference type="Gene3D" id="3.30.1360.100">
    <property type="entry name" value="General secretion pathway protein M, EpsM"/>
    <property type="match status" value="1"/>
</dbReference>
<keyword evidence="3 10" id="KW-0813">Transport</keyword>
<dbReference type="AlphaFoldDB" id="A0A9X3EJL0"/>